<gene>
    <name evidence="1" type="ORF">LCI18_014813</name>
</gene>
<sequence>MSTELALSRACRHTDWWIIPETSVEFCRSCGFSLIYATGRPVKDAYAEVQAQPRPQDTFDPARSPPVGTRGYRYRPLDLTHGRQIRVLVLKAGKPGDPLRCELEHVNLQRGPIYEALSYTWADEKGDDSICRAIQCGHGDQFIGITKNCELALLRLRKRSVDRRLWVDAVCIDQSNIQERNHQVKNMIAIFRSAVRVAVFLGEGNPILSRLIDYMSNDTGGELPRVSDFISLFRSRWFHRVWVLQEVAVAKSILVMYGTEQISWGDLIEHGNLFLRLMAARNTALVLPPVISYGLRQTMAGDRRLQGYSDLLSLLQVSRNCSCKDARDKVYAIMGLLQGESVLSLQADYSPSTIAGWVFLQAAAWHVHTTETLEILSQVDGTSELNMPSWVPDWTRQSPTALPAQFKELQQFSAPRITSLDGETLPLTAKLEYPLECVLEVAGRSNKWNSDASHTYWRRKKVHWLLNPSENPGTQCCDKRLDFWERIFALYHSAIPPDDFKADHTTFRADIPPAFGGFCSNCFERDRSYGKRIKQTMKLDIEQAISRAVANLGIQQTIKRAMTKANSQAKSNTAMQQAIEHAIELEIVRAIEQAAEQAIEQAMTDWATIDRASNQANQASKRATINWVIERAIEQAIEQEMEQALADTNGAAPNRAIKQAVNHTIQEATNQTIELACRKAICCCMSLPPSSQHFDKDELDKFMAEMSQYGMSRRIFGTDHSLGFGPMELEDWDEIWTLEGAEVPFILRPVGDHYRLVGACYIHQASRATDRCSICSYHTIRNGITVPPPTQPTTGTDTGTKPSKWRWRRKIVNDALFQRSDDYQQEGPFSSALLDPVEEIRIW</sequence>
<proteinExistence type="predicted"/>
<reference evidence="1" key="1">
    <citation type="submission" date="2021-11" db="EMBL/GenBank/DDBJ databases">
        <title>Fusarium solani-melongenae Genome sequencing and assembly.</title>
        <authorList>
            <person name="Xie S."/>
            <person name="Huang L."/>
            <person name="Zhang X."/>
        </authorList>
    </citation>
    <scope>NUCLEOTIDE SEQUENCE</scope>
    <source>
        <strain evidence="1">CRI 24-3</strain>
    </source>
</reference>
<keyword evidence="2" id="KW-1185">Reference proteome</keyword>
<evidence type="ECO:0000313" key="2">
    <source>
        <dbReference type="Proteomes" id="UP000830768"/>
    </source>
</evidence>
<organism evidence="1 2">
    <name type="scientific">Fusarium solani subsp. cucurbitae</name>
    <name type="common">Neocosmosporum cucurbitae</name>
    <dbReference type="NCBI Taxonomy" id="2747967"/>
    <lineage>
        <taxon>Eukaryota</taxon>
        <taxon>Fungi</taxon>
        <taxon>Dikarya</taxon>
        <taxon>Ascomycota</taxon>
        <taxon>Pezizomycotina</taxon>
        <taxon>Sordariomycetes</taxon>
        <taxon>Hypocreomycetidae</taxon>
        <taxon>Hypocreales</taxon>
        <taxon>Nectriaceae</taxon>
        <taxon>Fusarium</taxon>
        <taxon>Fusarium solani species complex</taxon>
    </lineage>
</organism>
<accession>A0ACD3ZTK5</accession>
<protein>
    <submittedName>
        <fullName evidence="1">Uncharacterized protein</fullName>
    </submittedName>
</protein>
<dbReference type="Proteomes" id="UP000830768">
    <property type="component" value="Chromosome 13"/>
</dbReference>
<name>A0ACD3ZTK5_FUSSC</name>
<evidence type="ECO:0000313" key="1">
    <source>
        <dbReference type="EMBL" id="UPL03879.1"/>
    </source>
</evidence>
<dbReference type="EMBL" id="CP090041">
    <property type="protein sequence ID" value="UPL03879.1"/>
    <property type="molecule type" value="Genomic_DNA"/>
</dbReference>